<dbReference type="InterPro" id="IPR000682">
    <property type="entry name" value="PCMT"/>
</dbReference>
<comment type="similarity">
    <text evidence="2">Belongs to the methyltransferase superfamily. L-isoaspartyl/D-aspartyl protein methyltransferase family.</text>
</comment>
<dbReference type="EMBL" id="QMEY01000005">
    <property type="protein sequence ID" value="RBQ19124.1"/>
    <property type="molecule type" value="Genomic_DNA"/>
</dbReference>
<keyword evidence="8" id="KW-0949">S-adenosyl-L-methionine</keyword>
<gene>
    <name evidence="13" type="ORF">DP939_14280</name>
</gene>
<dbReference type="Proteomes" id="UP000253303">
    <property type="component" value="Unassembled WGS sequence"/>
</dbReference>
<name>A0A366M0M9_9ACTN</name>
<evidence type="ECO:0000256" key="5">
    <source>
        <dbReference type="ARBA" id="ARBA00022490"/>
    </source>
</evidence>
<dbReference type="PANTHER" id="PTHR11579:SF0">
    <property type="entry name" value="PROTEIN-L-ISOASPARTATE(D-ASPARTATE) O-METHYLTRANSFERASE"/>
    <property type="match status" value="1"/>
</dbReference>
<evidence type="ECO:0000256" key="4">
    <source>
        <dbReference type="ARBA" id="ARBA00013346"/>
    </source>
</evidence>
<evidence type="ECO:0000256" key="3">
    <source>
        <dbReference type="ARBA" id="ARBA00011890"/>
    </source>
</evidence>
<evidence type="ECO:0000313" key="14">
    <source>
        <dbReference type="Proteomes" id="UP000253303"/>
    </source>
</evidence>
<evidence type="ECO:0000256" key="10">
    <source>
        <dbReference type="ARBA" id="ARBA00031323"/>
    </source>
</evidence>
<dbReference type="Pfam" id="PF01135">
    <property type="entry name" value="PCMT"/>
    <property type="match status" value="1"/>
</dbReference>
<accession>A0A366M0M9</accession>
<evidence type="ECO:0000256" key="1">
    <source>
        <dbReference type="ARBA" id="ARBA00004496"/>
    </source>
</evidence>
<keyword evidence="14" id="KW-1185">Reference proteome</keyword>
<comment type="subcellular location">
    <subcellularLocation>
        <location evidence="1">Cytoplasm</location>
    </subcellularLocation>
</comment>
<proteinExistence type="inferred from homology"/>
<organism evidence="13 14">
    <name type="scientific">Spongiactinospora rosea</name>
    <dbReference type="NCBI Taxonomy" id="2248750"/>
    <lineage>
        <taxon>Bacteria</taxon>
        <taxon>Bacillati</taxon>
        <taxon>Actinomycetota</taxon>
        <taxon>Actinomycetes</taxon>
        <taxon>Streptosporangiales</taxon>
        <taxon>Streptosporangiaceae</taxon>
        <taxon>Spongiactinospora</taxon>
    </lineage>
</organism>
<evidence type="ECO:0000256" key="9">
    <source>
        <dbReference type="ARBA" id="ARBA00030757"/>
    </source>
</evidence>
<reference evidence="13 14" key="1">
    <citation type="submission" date="2018-06" db="EMBL/GenBank/DDBJ databases">
        <title>Sphaerisporangium craniellae sp. nov., isolated from a marine sponge in the South China Sea.</title>
        <authorList>
            <person name="Li L."/>
        </authorList>
    </citation>
    <scope>NUCLEOTIDE SEQUENCE [LARGE SCALE GENOMIC DNA]</scope>
    <source>
        <strain evidence="13 14">LHW63015</strain>
    </source>
</reference>
<evidence type="ECO:0000256" key="11">
    <source>
        <dbReference type="ARBA" id="ARBA00031350"/>
    </source>
</evidence>
<dbReference type="Gene3D" id="3.40.50.150">
    <property type="entry name" value="Vaccinia Virus protein VP39"/>
    <property type="match status" value="1"/>
</dbReference>
<keyword evidence="5" id="KW-0963">Cytoplasm</keyword>
<dbReference type="AlphaFoldDB" id="A0A366M0M9"/>
<evidence type="ECO:0000256" key="8">
    <source>
        <dbReference type="ARBA" id="ARBA00022691"/>
    </source>
</evidence>
<dbReference type="SUPFAM" id="SSF53335">
    <property type="entry name" value="S-adenosyl-L-methionine-dependent methyltransferases"/>
    <property type="match status" value="1"/>
</dbReference>
<keyword evidence="6 13" id="KW-0489">Methyltransferase</keyword>
<dbReference type="GO" id="GO:0032259">
    <property type="term" value="P:methylation"/>
    <property type="evidence" value="ECO:0007669"/>
    <property type="project" value="UniProtKB-KW"/>
</dbReference>
<dbReference type="PANTHER" id="PTHR11579">
    <property type="entry name" value="PROTEIN-L-ISOASPARTATE O-METHYLTRANSFERASE"/>
    <property type="match status" value="1"/>
</dbReference>
<dbReference type="GO" id="GO:0004719">
    <property type="term" value="F:protein-L-isoaspartate (D-aspartate) O-methyltransferase activity"/>
    <property type="evidence" value="ECO:0007669"/>
    <property type="project" value="UniProtKB-EC"/>
</dbReference>
<evidence type="ECO:0000256" key="2">
    <source>
        <dbReference type="ARBA" id="ARBA00005369"/>
    </source>
</evidence>
<evidence type="ECO:0000256" key="12">
    <source>
        <dbReference type="SAM" id="MobiDB-lite"/>
    </source>
</evidence>
<keyword evidence="7 13" id="KW-0808">Transferase</keyword>
<dbReference type="InterPro" id="IPR029063">
    <property type="entry name" value="SAM-dependent_MTases_sf"/>
</dbReference>
<comment type="caution">
    <text evidence="13">The sequence shown here is derived from an EMBL/GenBank/DDBJ whole genome shotgun (WGS) entry which is preliminary data.</text>
</comment>
<feature type="region of interest" description="Disordered" evidence="12">
    <location>
        <begin position="1"/>
        <end position="23"/>
    </location>
</feature>
<dbReference type="OrthoDB" id="3450072at2"/>
<dbReference type="EC" id="2.1.1.77" evidence="3"/>
<evidence type="ECO:0000256" key="7">
    <source>
        <dbReference type="ARBA" id="ARBA00022679"/>
    </source>
</evidence>
<dbReference type="CDD" id="cd02440">
    <property type="entry name" value="AdoMet_MTases"/>
    <property type="match status" value="1"/>
</dbReference>
<dbReference type="RefSeq" id="WP_113981507.1">
    <property type="nucleotide sequence ID" value="NZ_QMEY01000005.1"/>
</dbReference>
<evidence type="ECO:0000313" key="13">
    <source>
        <dbReference type="EMBL" id="RBQ19124.1"/>
    </source>
</evidence>
<dbReference type="GO" id="GO:0005737">
    <property type="term" value="C:cytoplasm"/>
    <property type="evidence" value="ECO:0007669"/>
    <property type="project" value="UniProtKB-SubCell"/>
</dbReference>
<evidence type="ECO:0000256" key="6">
    <source>
        <dbReference type="ARBA" id="ARBA00022603"/>
    </source>
</evidence>
<protein>
    <recommendedName>
        <fullName evidence="4">Protein-L-isoaspartate O-methyltransferase</fullName>
        <ecNumber evidence="3">2.1.1.77</ecNumber>
    </recommendedName>
    <alternativeName>
        <fullName evidence="11">L-isoaspartyl protein carboxyl methyltransferase</fullName>
    </alternativeName>
    <alternativeName>
        <fullName evidence="9">Protein L-isoaspartyl methyltransferase</fullName>
    </alternativeName>
    <alternativeName>
        <fullName evidence="10">Protein-beta-aspartate methyltransferase</fullName>
    </alternativeName>
</protein>
<feature type="region of interest" description="Disordered" evidence="12">
    <location>
        <begin position="76"/>
        <end position="95"/>
    </location>
</feature>
<sequence>MDWKDQAAALAAAATPPGSRWREPIATTPRHVFVPRWWAKTRDGWDLRVGDADRDRWLAAAYRDWTLVTSIGGLHADHAEPGTRPKGSPTSSSTLPGLVAQMFRHASIGDRCTVLDVGTGSGYGTAVLCARLGDAQVTAIDVDPYLNEAAAERLEEAGYRPRIITADATGPLDWEGDRIAATVAVGPAIPASWLAALKVGGRLVTTITDTSLVLTADKQQDGGAAGMVQFDRAGFMRTRTSADYPPRDWDLLNVALDGEGEHVVRGRYPVLDVVSTWDVSTMLEIIAPGIGHYYDNREDGTRVAIMTHSDGSWARAEERDDKVTVHQGGPRRLWDYLDEVRDYWIRHGDLPFRGAEAIITPEGVITLRRGRWIATIGPG</sequence>